<accession>A0A1I7YSV0</accession>
<evidence type="ECO:0000313" key="2">
    <source>
        <dbReference type="WBParaSite" id="L893_g19367.t1"/>
    </source>
</evidence>
<proteinExistence type="predicted"/>
<keyword evidence="1" id="KW-1185">Reference proteome</keyword>
<organism evidence="1 2">
    <name type="scientific">Steinernema glaseri</name>
    <dbReference type="NCBI Taxonomy" id="37863"/>
    <lineage>
        <taxon>Eukaryota</taxon>
        <taxon>Metazoa</taxon>
        <taxon>Ecdysozoa</taxon>
        <taxon>Nematoda</taxon>
        <taxon>Chromadorea</taxon>
        <taxon>Rhabditida</taxon>
        <taxon>Tylenchina</taxon>
        <taxon>Panagrolaimomorpha</taxon>
        <taxon>Strongyloidoidea</taxon>
        <taxon>Steinernematidae</taxon>
        <taxon>Steinernema</taxon>
    </lineage>
</organism>
<dbReference type="AlphaFoldDB" id="A0A1I7YSV0"/>
<dbReference type="Proteomes" id="UP000095287">
    <property type="component" value="Unplaced"/>
</dbReference>
<sequence>MASGQRIIKVLIEDENNALHLIIISRIGLGSKANSTTDQRHRKEVYYKRSTTSYAIISEVKRKVLKVHSTFG</sequence>
<reference evidence="2" key="1">
    <citation type="submission" date="2016-11" db="UniProtKB">
        <authorList>
            <consortium name="WormBaseParasite"/>
        </authorList>
    </citation>
    <scope>IDENTIFICATION</scope>
</reference>
<dbReference type="WBParaSite" id="L893_g19367.t1">
    <property type="protein sequence ID" value="L893_g19367.t1"/>
    <property type="gene ID" value="L893_g19367"/>
</dbReference>
<evidence type="ECO:0000313" key="1">
    <source>
        <dbReference type="Proteomes" id="UP000095287"/>
    </source>
</evidence>
<protein>
    <submittedName>
        <fullName evidence="2">ACT domain-containing protein</fullName>
    </submittedName>
</protein>
<name>A0A1I7YSV0_9BILA</name>